<reference evidence="2 3" key="1">
    <citation type="submission" date="2019-09" db="EMBL/GenBank/DDBJ databases">
        <title>YIM 132548 draft genome.</title>
        <authorList>
            <person name="Jiang L."/>
        </authorList>
    </citation>
    <scope>NUCLEOTIDE SEQUENCE [LARGE SCALE GENOMIC DNA]</scope>
    <source>
        <strain evidence="2 3">YIM 132548</strain>
    </source>
</reference>
<comment type="caution">
    <text evidence="2">The sequence shown here is derived from an EMBL/GenBank/DDBJ whole genome shotgun (WGS) entry which is preliminary data.</text>
</comment>
<evidence type="ECO:0000313" key="3">
    <source>
        <dbReference type="Proteomes" id="UP000441523"/>
    </source>
</evidence>
<proteinExistence type="predicted"/>
<organism evidence="2 3">
    <name type="scientific">Methylobacterium planeticum</name>
    <dbReference type="NCBI Taxonomy" id="2615211"/>
    <lineage>
        <taxon>Bacteria</taxon>
        <taxon>Pseudomonadati</taxon>
        <taxon>Pseudomonadota</taxon>
        <taxon>Alphaproteobacteria</taxon>
        <taxon>Hyphomicrobiales</taxon>
        <taxon>Methylobacteriaceae</taxon>
        <taxon>Methylobacterium</taxon>
    </lineage>
</organism>
<name>A0A6N6MT93_9HYPH</name>
<gene>
    <name evidence="2" type="ORF">F6X51_04200</name>
</gene>
<keyword evidence="3" id="KW-1185">Reference proteome</keyword>
<evidence type="ECO:0000259" key="1">
    <source>
        <dbReference type="Pfam" id="PF16363"/>
    </source>
</evidence>
<dbReference type="AlphaFoldDB" id="A0A6N6MT93"/>
<dbReference type="PANTHER" id="PTHR43000">
    <property type="entry name" value="DTDP-D-GLUCOSE 4,6-DEHYDRATASE-RELATED"/>
    <property type="match status" value="1"/>
</dbReference>
<dbReference type="InterPro" id="IPR016040">
    <property type="entry name" value="NAD(P)-bd_dom"/>
</dbReference>
<dbReference type="Pfam" id="PF16363">
    <property type="entry name" value="GDP_Man_Dehyd"/>
    <property type="match status" value="1"/>
</dbReference>
<evidence type="ECO:0000313" key="2">
    <source>
        <dbReference type="EMBL" id="KAB1075098.1"/>
    </source>
</evidence>
<dbReference type="InterPro" id="IPR036291">
    <property type="entry name" value="NAD(P)-bd_dom_sf"/>
</dbReference>
<sequence length="328" mass="34869">MTERIFVTGAGGFVGRHLVHALAAYGAEIRIVAGRHGASPGASGQDPVAACETVDLDITDPGQVRAAIRSVRPTAVVHLAAIAALQEARLDPERTFRINLIGTMTLAGAVMREAPEARFLFVGTSEVYGGTFKARTSALDEAALLDPTNPYAASKAAADLLVGQMARDGLRSVRLRPFNHTGPGQTTAFVVPAFAAQVARIEAGLQPPTLQVGNLDALRDFLDVRDVVDAYVRAIFLPDLASGTILNIASGVPRRIGDALEGLRALARREIRIEPDPARMRPNDTPLAIGDASRARAALGWAPRIAWETTLADTLDFWRETVAREGSG</sequence>
<dbReference type="Gene3D" id="3.90.25.10">
    <property type="entry name" value="UDP-galactose 4-epimerase, domain 1"/>
    <property type="match status" value="1"/>
</dbReference>
<dbReference type="SUPFAM" id="SSF51735">
    <property type="entry name" value="NAD(P)-binding Rossmann-fold domains"/>
    <property type="match status" value="1"/>
</dbReference>
<dbReference type="Gene3D" id="3.40.50.720">
    <property type="entry name" value="NAD(P)-binding Rossmann-like Domain"/>
    <property type="match status" value="1"/>
</dbReference>
<accession>A0A6N6MT93</accession>
<feature type="domain" description="NAD(P)-binding" evidence="1">
    <location>
        <begin position="6"/>
        <end position="313"/>
    </location>
</feature>
<dbReference type="EMBL" id="VZZJ01000003">
    <property type="protein sequence ID" value="KAB1075098.1"/>
    <property type="molecule type" value="Genomic_DNA"/>
</dbReference>
<dbReference type="Proteomes" id="UP000441523">
    <property type="component" value="Unassembled WGS sequence"/>
</dbReference>
<protein>
    <submittedName>
        <fullName evidence="2">NAD-dependent epimerase/dehydratase family protein</fullName>
    </submittedName>
</protein>
<dbReference type="RefSeq" id="WP_150961970.1">
    <property type="nucleotide sequence ID" value="NZ_VZZJ01000003.1"/>
</dbReference>